<evidence type="ECO:0000256" key="3">
    <source>
        <dbReference type="SAM" id="SignalP"/>
    </source>
</evidence>
<protein>
    <recommendedName>
        <fullName evidence="4">CopC domain-containing protein</fullName>
    </recommendedName>
</protein>
<dbReference type="AlphaFoldDB" id="V5BPM2"/>
<dbReference type="Gene3D" id="2.60.40.1220">
    <property type="match status" value="1"/>
</dbReference>
<dbReference type="InterPro" id="IPR014756">
    <property type="entry name" value="Ig_E-set"/>
</dbReference>
<dbReference type="GO" id="GO:0046688">
    <property type="term" value="P:response to copper ion"/>
    <property type="evidence" value="ECO:0007669"/>
    <property type="project" value="InterPro"/>
</dbReference>
<dbReference type="STRING" id="1116472.MGMO_153c00030"/>
<keyword evidence="1 3" id="KW-0732">Signal</keyword>
<name>V5BPM2_9GAMM</name>
<dbReference type="GO" id="GO:0005507">
    <property type="term" value="F:copper ion binding"/>
    <property type="evidence" value="ECO:0007669"/>
    <property type="project" value="InterPro"/>
</dbReference>
<feature type="chain" id="PRO_5004731155" description="CopC domain-containing protein" evidence="3">
    <location>
        <begin position="25"/>
        <end position="118"/>
    </location>
</feature>
<feature type="signal peptide" evidence="3">
    <location>
        <begin position="1"/>
        <end position="24"/>
    </location>
</feature>
<gene>
    <name evidence="5" type="ORF">MGMO_153c00030</name>
</gene>
<evidence type="ECO:0000256" key="2">
    <source>
        <dbReference type="ARBA" id="ARBA00023008"/>
    </source>
</evidence>
<dbReference type="OrthoDB" id="5568812at2"/>
<dbReference type="Pfam" id="PF04234">
    <property type="entry name" value="CopC"/>
    <property type="match status" value="1"/>
</dbReference>
<proteinExistence type="predicted"/>
<organism evidence="5 6">
    <name type="scientific">Methyloglobulus morosus KoM1</name>
    <dbReference type="NCBI Taxonomy" id="1116472"/>
    <lineage>
        <taxon>Bacteria</taxon>
        <taxon>Pseudomonadati</taxon>
        <taxon>Pseudomonadota</taxon>
        <taxon>Gammaproteobacteria</taxon>
        <taxon>Methylococcales</taxon>
        <taxon>Methylococcaceae</taxon>
        <taxon>Methyloglobulus</taxon>
    </lineage>
</organism>
<dbReference type="Proteomes" id="UP000017842">
    <property type="component" value="Unassembled WGS sequence"/>
</dbReference>
<reference evidence="5 6" key="1">
    <citation type="journal article" date="2013" name="Genome Announc.">
        <title>Draft Genome Sequence of the Methanotrophic Gammaproteobacterium Methyloglobulus morosus DSM 22980 Strain KoM1.</title>
        <authorList>
            <person name="Poehlein A."/>
            <person name="Deutzmann J.S."/>
            <person name="Daniel R."/>
            <person name="Simeonova D.D."/>
        </authorList>
    </citation>
    <scope>NUCLEOTIDE SEQUENCE [LARGE SCALE GENOMIC DNA]</scope>
    <source>
        <strain evidence="5 6">KoM1</strain>
    </source>
</reference>
<dbReference type="GO" id="GO:0042597">
    <property type="term" value="C:periplasmic space"/>
    <property type="evidence" value="ECO:0007669"/>
    <property type="project" value="InterPro"/>
</dbReference>
<dbReference type="InterPro" id="IPR014755">
    <property type="entry name" value="Cu-Rt/internalin_Ig-like"/>
</dbReference>
<evidence type="ECO:0000256" key="1">
    <source>
        <dbReference type="ARBA" id="ARBA00022729"/>
    </source>
</evidence>
<evidence type="ECO:0000259" key="4">
    <source>
        <dbReference type="Pfam" id="PF04234"/>
    </source>
</evidence>
<dbReference type="RefSeq" id="WP_023496271.1">
    <property type="nucleotide sequence ID" value="NZ_AYLO01000140.1"/>
</dbReference>
<dbReference type="EMBL" id="AYLO01000140">
    <property type="protein sequence ID" value="ESS68082.1"/>
    <property type="molecule type" value="Genomic_DNA"/>
</dbReference>
<evidence type="ECO:0000313" key="6">
    <source>
        <dbReference type="Proteomes" id="UP000017842"/>
    </source>
</evidence>
<dbReference type="InterPro" id="IPR007348">
    <property type="entry name" value="CopC_dom"/>
</dbReference>
<sequence length="118" mass="13038">MKRIVEIMCLMLSLIYASNLYAHAVVTDHSLKIAQPKANQAKKIELTFNSKIELGLSQVFLVSKGDVHTLLPIGKGDKQGNVRVDLPPLPPGEYALRYKIFAADGHLTEDVIHFSVTP</sequence>
<evidence type="ECO:0000313" key="5">
    <source>
        <dbReference type="EMBL" id="ESS68082.1"/>
    </source>
</evidence>
<comment type="caution">
    <text evidence="5">The sequence shown here is derived from an EMBL/GenBank/DDBJ whole genome shotgun (WGS) entry which is preliminary data.</text>
</comment>
<keyword evidence="6" id="KW-1185">Reference proteome</keyword>
<dbReference type="SUPFAM" id="SSF81296">
    <property type="entry name" value="E set domains"/>
    <property type="match status" value="1"/>
</dbReference>
<accession>V5BPM2</accession>
<dbReference type="eggNOG" id="COG2372">
    <property type="taxonomic scope" value="Bacteria"/>
</dbReference>
<keyword evidence="2" id="KW-0186">Copper</keyword>
<dbReference type="PATRIC" id="fig|1116472.3.peg.3657"/>
<feature type="domain" description="CopC" evidence="4">
    <location>
        <begin position="23"/>
        <end position="116"/>
    </location>
</feature>